<dbReference type="GeneID" id="18601014"/>
<dbReference type="InterPro" id="IPR050655">
    <property type="entry name" value="Plant_B3_domain"/>
</dbReference>
<dbReference type="RefSeq" id="XP_017974374.1">
    <property type="nucleotide sequence ID" value="XM_018118885.1"/>
</dbReference>
<keyword evidence="3" id="KW-0238">DNA-binding</keyword>
<keyword evidence="2" id="KW-0805">Transcription regulation</keyword>
<feature type="domain" description="TF-B3" evidence="7">
    <location>
        <begin position="258"/>
        <end position="351"/>
    </location>
</feature>
<dbReference type="SUPFAM" id="SSF101936">
    <property type="entry name" value="DNA-binding pseudobarrel domain"/>
    <property type="match status" value="2"/>
</dbReference>
<evidence type="ECO:0000256" key="5">
    <source>
        <dbReference type="ARBA" id="ARBA00023242"/>
    </source>
</evidence>
<dbReference type="GO" id="GO:0003677">
    <property type="term" value="F:DNA binding"/>
    <property type="evidence" value="ECO:0007669"/>
    <property type="project" value="UniProtKB-KW"/>
</dbReference>
<organism evidence="8 10">
    <name type="scientific">Theobroma cacao</name>
    <name type="common">Cacao</name>
    <name type="synonym">Cocoa</name>
    <dbReference type="NCBI Taxonomy" id="3641"/>
    <lineage>
        <taxon>Eukaryota</taxon>
        <taxon>Viridiplantae</taxon>
        <taxon>Streptophyta</taxon>
        <taxon>Embryophyta</taxon>
        <taxon>Tracheophyta</taxon>
        <taxon>Spermatophyta</taxon>
        <taxon>Magnoliopsida</taxon>
        <taxon>eudicotyledons</taxon>
        <taxon>Gunneridae</taxon>
        <taxon>Pentapetalae</taxon>
        <taxon>rosids</taxon>
        <taxon>malvids</taxon>
        <taxon>Malvales</taxon>
        <taxon>Malvaceae</taxon>
        <taxon>Byttnerioideae</taxon>
        <taxon>Theobroma</taxon>
    </lineage>
</organism>
<name>A0AB32W6M1_THECC</name>
<dbReference type="GO" id="GO:0005634">
    <property type="term" value="C:nucleus"/>
    <property type="evidence" value="ECO:0007669"/>
    <property type="project" value="UniProtKB-SubCell"/>
</dbReference>
<feature type="compositionally biased region" description="Acidic residues" evidence="6">
    <location>
        <begin position="141"/>
        <end position="153"/>
    </location>
</feature>
<feature type="region of interest" description="Disordered" evidence="6">
    <location>
        <begin position="136"/>
        <end position="173"/>
    </location>
</feature>
<dbReference type="PROSITE" id="PS50863">
    <property type="entry name" value="B3"/>
    <property type="match status" value="2"/>
</dbReference>
<gene>
    <name evidence="9 10" type="primary">LOC18601014</name>
</gene>
<keyword evidence="4" id="KW-0804">Transcription</keyword>
<dbReference type="Gramene" id="Tc04v2_t003130.6">
    <property type="protein sequence ID" value="Tc04v2_p003130.6"/>
    <property type="gene ID" value="Tc04v2_g003130"/>
</dbReference>
<evidence type="ECO:0000313" key="9">
    <source>
        <dbReference type="RefSeq" id="XP_017974373.1"/>
    </source>
</evidence>
<dbReference type="Pfam" id="PF02362">
    <property type="entry name" value="B3"/>
    <property type="match status" value="2"/>
</dbReference>
<comment type="subcellular location">
    <subcellularLocation>
        <location evidence="1">Nucleus</location>
    </subcellularLocation>
</comment>
<dbReference type="InterPro" id="IPR015300">
    <property type="entry name" value="DNA-bd_pseudobarrel_sf"/>
</dbReference>
<reference evidence="9 10" key="2">
    <citation type="submission" date="2025-04" db="UniProtKB">
        <authorList>
            <consortium name="RefSeq"/>
        </authorList>
    </citation>
    <scope>IDENTIFICATION</scope>
</reference>
<evidence type="ECO:0000313" key="8">
    <source>
        <dbReference type="Proteomes" id="UP000694886"/>
    </source>
</evidence>
<dbReference type="Gene3D" id="2.40.330.10">
    <property type="entry name" value="DNA-binding pseudobarrel domain"/>
    <property type="match status" value="2"/>
</dbReference>
<dbReference type="KEGG" id="tcc:18601014"/>
<dbReference type="SMART" id="SM01019">
    <property type="entry name" value="B3"/>
    <property type="match status" value="2"/>
</dbReference>
<evidence type="ECO:0000259" key="7">
    <source>
        <dbReference type="PROSITE" id="PS50863"/>
    </source>
</evidence>
<evidence type="ECO:0000256" key="6">
    <source>
        <dbReference type="SAM" id="MobiDB-lite"/>
    </source>
</evidence>
<dbReference type="AlphaFoldDB" id="A0AB32W6M1"/>
<evidence type="ECO:0000256" key="3">
    <source>
        <dbReference type="ARBA" id="ARBA00023125"/>
    </source>
</evidence>
<protein>
    <submittedName>
        <fullName evidence="9 10">B3 domain-containing transcription factor VRN1 isoform X1</fullName>
    </submittedName>
</protein>
<evidence type="ECO:0000256" key="4">
    <source>
        <dbReference type="ARBA" id="ARBA00023163"/>
    </source>
</evidence>
<reference evidence="8" key="1">
    <citation type="journal article" date="1997" name="Nucleic Acids Res.">
        <title>tRNAscan-SE: a program for improved detection of transfer RNA genes in genomic sequence.</title>
        <authorList>
            <person name="Lowe T.M."/>
            <person name="Eddy S.R."/>
        </authorList>
    </citation>
    <scope>NUCLEOTIDE SEQUENCE [LARGE SCALE GENOMIC DNA]</scope>
    <source>
        <strain evidence="8">r\B97-61/B2</strain>
    </source>
</reference>
<evidence type="ECO:0000313" key="10">
    <source>
        <dbReference type="RefSeq" id="XP_017974374.1"/>
    </source>
</evidence>
<keyword evidence="5" id="KW-0539">Nucleus</keyword>
<dbReference type="Gramene" id="Tc04v2_t003130.1">
    <property type="protein sequence ID" value="Tc04v2_p003130.1"/>
    <property type="gene ID" value="Tc04v2_g003130"/>
</dbReference>
<dbReference type="RefSeq" id="XP_017974373.1">
    <property type="nucleotide sequence ID" value="XM_018118884.1"/>
</dbReference>
<evidence type="ECO:0000256" key="1">
    <source>
        <dbReference type="ARBA" id="ARBA00004123"/>
    </source>
</evidence>
<dbReference type="InterPro" id="IPR003340">
    <property type="entry name" value="B3_DNA-bd"/>
</dbReference>
<feature type="domain" description="TF-B3" evidence="7">
    <location>
        <begin position="21"/>
        <end position="114"/>
    </location>
</feature>
<dbReference type="CDD" id="cd10017">
    <property type="entry name" value="B3_DNA"/>
    <property type="match status" value="2"/>
</dbReference>
<proteinExistence type="predicted"/>
<dbReference type="PANTHER" id="PTHR31920">
    <property type="entry name" value="B3 DOMAIN-CONTAINING"/>
    <property type="match status" value="1"/>
</dbReference>
<dbReference type="PANTHER" id="PTHR31920:SF108">
    <property type="entry name" value="B3 DOMAIN-CONTAINING TRANSCRIPTION FACTOR VRN1-LIKE"/>
    <property type="match status" value="1"/>
</dbReference>
<dbReference type="Proteomes" id="UP000694886">
    <property type="component" value="Chromosome 4"/>
</dbReference>
<sequence length="352" mass="39551">MASRTGQRDHGSLNFKSKKPHFFKVLLRDAIEHGKLKIPAQFVKKYGSEIPSPIFLMVPSGAVWQVELTKSNAEIWMQGGWRQFVEHFSLQLQDFVVFRYEGNGLFNIIIFDKGASEIQYPINSSQAGNLNFTGESQGLASEEDGDTSVEILDDMPPSKKRREKSPLQCNEGDDNSVEICRKMRIYSNTNRTESKEVEDSYQSLGAFSSPHNKLAAQKSEKPQVNLNKVRHQETAGSQDTQGASSLRIPGVLESKNPNFKVLVRSCYLNNHCLLLPFGFAKRYMPGTRMVILQVAGRSWHVKLKSYPSRSFLTSGWSLFAKENALQANDICVFELINSSNAVLRVYISKCAG</sequence>
<accession>A0AB32W6M1</accession>
<evidence type="ECO:0000256" key="2">
    <source>
        <dbReference type="ARBA" id="ARBA00023015"/>
    </source>
</evidence>